<evidence type="ECO:0000259" key="5">
    <source>
        <dbReference type="PROSITE" id="PS50865"/>
    </source>
</evidence>
<dbReference type="GO" id="GO:0008270">
    <property type="term" value="F:zinc ion binding"/>
    <property type="evidence" value="ECO:0007669"/>
    <property type="project" value="UniProtKB-KW"/>
</dbReference>
<dbReference type="Gene3D" id="6.10.140.2220">
    <property type="match status" value="1"/>
</dbReference>
<evidence type="ECO:0000256" key="4">
    <source>
        <dbReference type="PROSITE-ProRule" id="PRU00134"/>
    </source>
</evidence>
<keyword evidence="2 4" id="KW-0863">Zinc-finger</keyword>
<dbReference type="PROSITE" id="PS50865">
    <property type="entry name" value="ZF_MYND_2"/>
    <property type="match status" value="1"/>
</dbReference>
<dbReference type="InParanoid" id="A0A0H2SKZ6"/>
<accession>A0A0H2SKZ6</accession>
<evidence type="ECO:0000256" key="2">
    <source>
        <dbReference type="ARBA" id="ARBA00022771"/>
    </source>
</evidence>
<evidence type="ECO:0000313" key="7">
    <source>
        <dbReference type="Proteomes" id="UP000053477"/>
    </source>
</evidence>
<dbReference type="InterPro" id="IPR002893">
    <property type="entry name" value="Znf_MYND"/>
</dbReference>
<sequence length="250" mass="29278">MSKQDTTIVEDIVDDVAQVDIDDDEDDDDFPDPPPDQLYFPDDLLTNKGKRIIFNVIIYGSKPGDPLNDERFGEHQRRCELTLYPRLPHNRMTKDEITSFAKQFLFYQWPDFKHTQFWHCEICDKPTRISQTTTMSWTRLDPPRVLSYIHFCCDIREGKCAETLREMEIARRAMTPGAPPTPPVFEPDTHWYPFASSCAGCQEDTSSRPNLSHCGGCKLTRYCSETCQRADWRRHKPFCKTKKTVKWIWD</sequence>
<dbReference type="AlphaFoldDB" id="A0A0H2SKZ6"/>
<reference evidence="6 7" key="1">
    <citation type="submission" date="2015-04" db="EMBL/GenBank/DDBJ databases">
        <title>Complete genome sequence of Schizopora paradoxa KUC8140, a cosmopolitan wood degrader in East Asia.</title>
        <authorList>
            <consortium name="DOE Joint Genome Institute"/>
            <person name="Min B."/>
            <person name="Park H."/>
            <person name="Jang Y."/>
            <person name="Kim J.-J."/>
            <person name="Kim K.H."/>
            <person name="Pangilinan J."/>
            <person name="Lipzen A."/>
            <person name="Riley R."/>
            <person name="Grigoriev I.V."/>
            <person name="Spatafora J.W."/>
            <person name="Choi I.-G."/>
        </authorList>
    </citation>
    <scope>NUCLEOTIDE SEQUENCE [LARGE SCALE GENOMIC DNA]</scope>
    <source>
        <strain evidence="6 7">KUC8140</strain>
    </source>
</reference>
<proteinExistence type="predicted"/>
<dbReference type="OrthoDB" id="341421at2759"/>
<dbReference type="STRING" id="27342.A0A0H2SKZ6"/>
<name>A0A0H2SKZ6_9AGAM</name>
<evidence type="ECO:0000256" key="1">
    <source>
        <dbReference type="ARBA" id="ARBA00022723"/>
    </source>
</evidence>
<feature type="domain" description="MYND-type" evidence="5">
    <location>
        <begin position="198"/>
        <end position="239"/>
    </location>
</feature>
<organism evidence="6 7">
    <name type="scientific">Schizopora paradoxa</name>
    <dbReference type="NCBI Taxonomy" id="27342"/>
    <lineage>
        <taxon>Eukaryota</taxon>
        <taxon>Fungi</taxon>
        <taxon>Dikarya</taxon>
        <taxon>Basidiomycota</taxon>
        <taxon>Agaricomycotina</taxon>
        <taxon>Agaricomycetes</taxon>
        <taxon>Hymenochaetales</taxon>
        <taxon>Schizoporaceae</taxon>
        <taxon>Schizopora</taxon>
    </lineage>
</organism>
<dbReference type="Pfam" id="PF01753">
    <property type="entry name" value="zf-MYND"/>
    <property type="match status" value="1"/>
</dbReference>
<dbReference type="EMBL" id="KQ085901">
    <property type="protein sequence ID" value="KLO17771.1"/>
    <property type="molecule type" value="Genomic_DNA"/>
</dbReference>
<keyword evidence="1" id="KW-0479">Metal-binding</keyword>
<gene>
    <name evidence="6" type="ORF">SCHPADRAFT_846040</name>
</gene>
<dbReference type="Proteomes" id="UP000053477">
    <property type="component" value="Unassembled WGS sequence"/>
</dbReference>
<keyword evidence="3" id="KW-0862">Zinc</keyword>
<evidence type="ECO:0000256" key="3">
    <source>
        <dbReference type="ARBA" id="ARBA00022833"/>
    </source>
</evidence>
<dbReference type="SUPFAM" id="SSF144232">
    <property type="entry name" value="HIT/MYND zinc finger-like"/>
    <property type="match status" value="1"/>
</dbReference>
<evidence type="ECO:0000313" key="6">
    <source>
        <dbReference type="EMBL" id="KLO17771.1"/>
    </source>
</evidence>
<keyword evidence="7" id="KW-1185">Reference proteome</keyword>
<protein>
    <recommendedName>
        <fullName evidence="5">MYND-type domain-containing protein</fullName>
    </recommendedName>
</protein>
<dbReference type="PROSITE" id="PS01360">
    <property type="entry name" value="ZF_MYND_1"/>
    <property type="match status" value="1"/>
</dbReference>